<dbReference type="AlphaFoldDB" id="A0A8H7BZ85"/>
<gene>
    <name evidence="1" type="ORF">EC973_007737</name>
</gene>
<proteinExistence type="predicted"/>
<accession>A0A8H7BZ85</accession>
<evidence type="ECO:0000313" key="1">
    <source>
        <dbReference type="EMBL" id="KAF7731906.1"/>
    </source>
</evidence>
<evidence type="ECO:0000313" key="2">
    <source>
        <dbReference type="Proteomes" id="UP000605846"/>
    </source>
</evidence>
<protein>
    <submittedName>
        <fullName evidence="1">Uncharacterized protein</fullName>
    </submittedName>
</protein>
<dbReference type="Proteomes" id="UP000605846">
    <property type="component" value="Unassembled WGS sequence"/>
</dbReference>
<comment type="caution">
    <text evidence="1">The sequence shown here is derived from an EMBL/GenBank/DDBJ whole genome shotgun (WGS) entry which is preliminary data.</text>
</comment>
<keyword evidence="2" id="KW-1185">Reference proteome</keyword>
<name>A0A8H7BZ85_9FUNG</name>
<sequence length="428" mass="49845">MPLVDNVGTVRLNEKYKHDMGTKWKDLPKKYRLKMSTVQSMQSPITSLSEFMRNPIILMQFFVNAYMIEYGQRQIPVYLYSQSFWYSIAQLVMNISVTNTNPYMPDNFYEFWNQFRERHPAIVFPRNNFTGYRDALSAACKTLREFVDSSSIGFECLFQTYLKRLQEGIAGEKPVWSSCLENASFDLFLAIGNLRDFTFPLMPQRCTLETLSERPAMYEQEHQQSDDEESGNLPRLISIAPQPSFHFRFVTINAKALKALVQVRNHSDDYEGNLKIFNQVFDLDKYGFRSLRQLSLNCKILPLRTSTDTVVCVGWTLACGIYILRHMVLAKQEYEIRRCSSAEYYGMTGSPERGQQLLKHKRYQGIDTIDSNLPSAKTCDIRKYNGRVDYFFLHKDALFQFLRVQMTEKGGSATVKAGNERRKSWQIF</sequence>
<dbReference type="EMBL" id="JABAYA010000006">
    <property type="protein sequence ID" value="KAF7731906.1"/>
    <property type="molecule type" value="Genomic_DNA"/>
</dbReference>
<organism evidence="1 2">
    <name type="scientific">Apophysomyces ossiformis</name>
    <dbReference type="NCBI Taxonomy" id="679940"/>
    <lineage>
        <taxon>Eukaryota</taxon>
        <taxon>Fungi</taxon>
        <taxon>Fungi incertae sedis</taxon>
        <taxon>Mucoromycota</taxon>
        <taxon>Mucoromycotina</taxon>
        <taxon>Mucoromycetes</taxon>
        <taxon>Mucorales</taxon>
        <taxon>Mucorineae</taxon>
        <taxon>Mucoraceae</taxon>
        <taxon>Apophysomyces</taxon>
    </lineage>
</organism>
<dbReference type="OrthoDB" id="2237019at2759"/>
<reference evidence="1" key="1">
    <citation type="submission" date="2020-01" db="EMBL/GenBank/DDBJ databases">
        <title>Genome Sequencing of Three Apophysomyces-Like Fungal Strains Confirms a Novel Fungal Genus in the Mucoromycota with divergent Burkholderia-like Endosymbiotic Bacteria.</title>
        <authorList>
            <person name="Stajich J.E."/>
            <person name="Macias A.M."/>
            <person name="Carter-House D."/>
            <person name="Lovett B."/>
            <person name="Kasson L.R."/>
            <person name="Berry K."/>
            <person name="Grigoriev I."/>
            <person name="Chang Y."/>
            <person name="Spatafora J."/>
            <person name="Kasson M.T."/>
        </authorList>
    </citation>
    <scope>NUCLEOTIDE SEQUENCE</scope>
    <source>
        <strain evidence="1">NRRL A-21654</strain>
    </source>
</reference>